<evidence type="ECO:0000313" key="1">
    <source>
        <dbReference type="EMBL" id="MCQ8192629.1"/>
    </source>
</evidence>
<reference evidence="1 2" key="1">
    <citation type="submission" date="2022-07" db="EMBL/GenBank/DDBJ databases">
        <authorList>
            <person name="Phongsopitanun W."/>
            <person name="Tanasupawat S."/>
        </authorList>
    </citation>
    <scope>NUCLEOTIDE SEQUENCE [LARGE SCALE GENOMIC DNA]</scope>
    <source>
        <strain evidence="1 2">RCU-064</strain>
    </source>
</reference>
<organism evidence="1 2">
    <name type="scientific">Streptomyces rugosispiralis</name>
    <dbReference type="NCBI Taxonomy" id="2967341"/>
    <lineage>
        <taxon>Bacteria</taxon>
        <taxon>Bacillati</taxon>
        <taxon>Actinomycetota</taxon>
        <taxon>Actinomycetes</taxon>
        <taxon>Kitasatosporales</taxon>
        <taxon>Streptomycetaceae</taxon>
        <taxon>Streptomyces</taxon>
    </lineage>
</organism>
<name>A0ABT1V762_9ACTN</name>
<gene>
    <name evidence="1" type="ORF">NP777_31030</name>
</gene>
<accession>A0ABT1V762</accession>
<sequence length="29" mass="3312">MCLFAGQGYEEVTRLLTHGLQQMGRWKGT</sequence>
<keyword evidence="2" id="KW-1185">Reference proteome</keyword>
<dbReference type="EMBL" id="JANIAA010000027">
    <property type="protein sequence ID" value="MCQ8192629.1"/>
    <property type="molecule type" value="Genomic_DNA"/>
</dbReference>
<protein>
    <submittedName>
        <fullName evidence="1">Transposase domain-containing protein</fullName>
    </submittedName>
</protein>
<dbReference type="RefSeq" id="WP_256653565.1">
    <property type="nucleotide sequence ID" value="NZ_JANIAA010000027.1"/>
</dbReference>
<proteinExistence type="predicted"/>
<dbReference type="Proteomes" id="UP001204746">
    <property type="component" value="Unassembled WGS sequence"/>
</dbReference>
<comment type="caution">
    <text evidence="1">The sequence shown here is derived from an EMBL/GenBank/DDBJ whole genome shotgun (WGS) entry which is preliminary data.</text>
</comment>
<evidence type="ECO:0000313" key="2">
    <source>
        <dbReference type="Proteomes" id="UP001204746"/>
    </source>
</evidence>